<reference evidence="2" key="2">
    <citation type="submission" date="2017-02" db="EMBL/GenBank/DDBJ databases">
        <title>Sunflower complete genome.</title>
        <authorList>
            <person name="Langlade N."/>
            <person name="Munos S."/>
        </authorList>
    </citation>
    <scope>NUCLEOTIDE SEQUENCE [LARGE SCALE GENOMIC DNA]</scope>
    <source>
        <tissue evidence="2">Leaves</tissue>
    </source>
</reference>
<keyword evidence="3" id="KW-1185">Reference proteome</keyword>
<dbReference type="Proteomes" id="UP000215914">
    <property type="component" value="Chromosome 2"/>
</dbReference>
<accession>A0A251VJH7</accession>
<organism evidence="2 3">
    <name type="scientific">Helianthus annuus</name>
    <name type="common">Common sunflower</name>
    <dbReference type="NCBI Taxonomy" id="4232"/>
    <lineage>
        <taxon>Eukaryota</taxon>
        <taxon>Viridiplantae</taxon>
        <taxon>Streptophyta</taxon>
        <taxon>Embryophyta</taxon>
        <taxon>Tracheophyta</taxon>
        <taxon>Spermatophyta</taxon>
        <taxon>Magnoliopsida</taxon>
        <taxon>eudicotyledons</taxon>
        <taxon>Gunneridae</taxon>
        <taxon>Pentapetalae</taxon>
        <taxon>asterids</taxon>
        <taxon>campanulids</taxon>
        <taxon>Asterales</taxon>
        <taxon>Asteraceae</taxon>
        <taxon>Asteroideae</taxon>
        <taxon>Heliantheae alliance</taxon>
        <taxon>Heliantheae</taxon>
        <taxon>Helianthus</taxon>
    </lineage>
</organism>
<sequence>MYMIIVGVRGGLKALPLTTCSSSTLSLSLSLSIRLPLSLSLHTHTHTYTWTTFLEFLRRFSDHYRVFGR</sequence>
<evidence type="ECO:0000313" key="1">
    <source>
        <dbReference type="EMBL" id="KAF5819905.1"/>
    </source>
</evidence>
<dbReference type="InParanoid" id="A0A251VJH7"/>
<reference evidence="1" key="3">
    <citation type="submission" date="2020-06" db="EMBL/GenBank/DDBJ databases">
        <title>Helianthus annuus Genome sequencing and assembly Release 2.</title>
        <authorList>
            <person name="Gouzy J."/>
            <person name="Langlade N."/>
            <person name="Munos S."/>
        </authorList>
    </citation>
    <scope>NUCLEOTIDE SEQUENCE</scope>
    <source>
        <tissue evidence="1">Leaves</tissue>
    </source>
</reference>
<dbReference type="Gramene" id="mRNA:HanXRQr2_Chr02g0082891">
    <property type="protein sequence ID" value="mRNA:HanXRQr2_Chr02g0082891"/>
    <property type="gene ID" value="HanXRQr2_Chr02g0082891"/>
</dbReference>
<dbReference type="AlphaFoldDB" id="A0A251VJH7"/>
<dbReference type="EMBL" id="CM007891">
    <property type="protein sequence ID" value="OTG35439.1"/>
    <property type="molecule type" value="Genomic_DNA"/>
</dbReference>
<protein>
    <submittedName>
        <fullName evidence="2">Uncharacterized protein</fullName>
    </submittedName>
</protein>
<reference evidence="1 3" key="1">
    <citation type="journal article" date="2017" name="Nature">
        <title>The sunflower genome provides insights into oil metabolism, flowering and Asterid evolution.</title>
        <authorList>
            <person name="Badouin H."/>
            <person name="Gouzy J."/>
            <person name="Grassa C.J."/>
            <person name="Murat F."/>
            <person name="Staton S.E."/>
            <person name="Cottret L."/>
            <person name="Lelandais-Briere C."/>
            <person name="Owens G.L."/>
            <person name="Carrere S."/>
            <person name="Mayjonade B."/>
            <person name="Legrand L."/>
            <person name="Gill N."/>
            <person name="Kane N.C."/>
            <person name="Bowers J.E."/>
            <person name="Hubner S."/>
            <person name="Bellec A."/>
            <person name="Berard A."/>
            <person name="Berges H."/>
            <person name="Blanchet N."/>
            <person name="Boniface M.C."/>
            <person name="Brunel D."/>
            <person name="Catrice O."/>
            <person name="Chaidir N."/>
            <person name="Claudel C."/>
            <person name="Donnadieu C."/>
            <person name="Faraut T."/>
            <person name="Fievet G."/>
            <person name="Helmstetter N."/>
            <person name="King M."/>
            <person name="Knapp S.J."/>
            <person name="Lai Z."/>
            <person name="Le Paslier M.C."/>
            <person name="Lippi Y."/>
            <person name="Lorenzon L."/>
            <person name="Mandel J.R."/>
            <person name="Marage G."/>
            <person name="Marchand G."/>
            <person name="Marquand E."/>
            <person name="Bret-Mestries E."/>
            <person name="Morien E."/>
            <person name="Nambeesan S."/>
            <person name="Nguyen T."/>
            <person name="Pegot-Espagnet P."/>
            <person name="Pouilly N."/>
            <person name="Raftis F."/>
            <person name="Sallet E."/>
            <person name="Schiex T."/>
            <person name="Thomas J."/>
            <person name="Vandecasteele C."/>
            <person name="Vares D."/>
            <person name="Vear F."/>
            <person name="Vautrin S."/>
            <person name="Crespi M."/>
            <person name="Mangin B."/>
            <person name="Burke J.M."/>
            <person name="Salse J."/>
            <person name="Munos S."/>
            <person name="Vincourt P."/>
            <person name="Rieseberg L.H."/>
            <person name="Langlade N.B."/>
        </authorList>
    </citation>
    <scope>NUCLEOTIDE SEQUENCE [LARGE SCALE GENOMIC DNA]</scope>
    <source>
        <strain evidence="3">cv. SF193</strain>
        <tissue evidence="1">Leaves</tissue>
    </source>
</reference>
<evidence type="ECO:0000313" key="3">
    <source>
        <dbReference type="Proteomes" id="UP000215914"/>
    </source>
</evidence>
<gene>
    <name evidence="2" type="ORF">HannXRQ_Chr02g0056781</name>
    <name evidence="1" type="ORF">HanXRQr2_Chr02g0082891</name>
</gene>
<evidence type="ECO:0000313" key="2">
    <source>
        <dbReference type="EMBL" id="OTG35439.1"/>
    </source>
</evidence>
<dbReference type="EMBL" id="MNCJ02000317">
    <property type="protein sequence ID" value="KAF5819905.1"/>
    <property type="molecule type" value="Genomic_DNA"/>
</dbReference>
<proteinExistence type="predicted"/>
<name>A0A251VJH7_HELAN</name>